<keyword evidence="1" id="KW-0732">Signal</keyword>
<evidence type="ECO:0000313" key="2">
    <source>
        <dbReference type="EMBL" id="MBL7259250.1"/>
    </source>
</evidence>
<dbReference type="RefSeq" id="WP_202995913.1">
    <property type="nucleotide sequence ID" value="NZ_JAENHO010000010.1"/>
</dbReference>
<accession>A0ABS1VXM7</accession>
<gene>
    <name evidence="2" type="ORF">JKJ07_33540</name>
</gene>
<comment type="caution">
    <text evidence="2">The sequence shown here is derived from an EMBL/GenBank/DDBJ whole genome shotgun (WGS) entry which is preliminary data.</text>
</comment>
<evidence type="ECO:0000256" key="1">
    <source>
        <dbReference type="SAM" id="SignalP"/>
    </source>
</evidence>
<dbReference type="EMBL" id="JAENHO010000010">
    <property type="protein sequence ID" value="MBL7259250.1"/>
    <property type="molecule type" value="Genomic_DNA"/>
</dbReference>
<protein>
    <submittedName>
        <fullName evidence="2">Uncharacterized protein</fullName>
    </submittedName>
</protein>
<proteinExistence type="predicted"/>
<dbReference type="Proteomes" id="UP000598996">
    <property type="component" value="Unassembled WGS sequence"/>
</dbReference>
<feature type="chain" id="PRO_5047093134" evidence="1">
    <location>
        <begin position="17"/>
        <end position="172"/>
    </location>
</feature>
<name>A0ABS1VXM7_9ACTN</name>
<reference evidence="2 3" key="1">
    <citation type="submission" date="2021-01" db="EMBL/GenBank/DDBJ databases">
        <title>Actinoplanes sp. nov. LDG1-01 isolated from lichen.</title>
        <authorList>
            <person name="Saeng-In P."/>
            <person name="Phongsopitanun W."/>
            <person name="Kanchanasin P."/>
            <person name="Yuki M."/>
            <person name="Kudo T."/>
            <person name="Ohkuma M."/>
            <person name="Tanasupawat S."/>
        </authorList>
    </citation>
    <scope>NUCLEOTIDE SEQUENCE [LARGE SCALE GENOMIC DNA]</scope>
    <source>
        <strain evidence="2 3">LDG1-01</strain>
    </source>
</reference>
<feature type="signal peptide" evidence="1">
    <location>
        <begin position="1"/>
        <end position="16"/>
    </location>
</feature>
<sequence length="172" mass="19089">MAALTMIFTASAPASAAARFEKYFSFESTSFDWTDENGTFSANVSIFNPGHTLAWGFNLSPALRAVAASSMTCVARGYDANLQPTGYFDQHLVPFDYTWHSSIANEPWNQDRAMTGLCQFRINPRGTATVRFQFNYEISDRGLGCTPNCPRVQRSDDSAGAYTSELSIDYDR</sequence>
<organism evidence="2 3">
    <name type="scientific">Paractinoplanes lichenicola</name>
    <dbReference type="NCBI Taxonomy" id="2802976"/>
    <lineage>
        <taxon>Bacteria</taxon>
        <taxon>Bacillati</taxon>
        <taxon>Actinomycetota</taxon>
        <taxon>Actinomycetes</taxon>
        <taxon>Micromonosporales</taxon>
        <taxon>Micromonosporaceae</taxon>
        <taxon>Paractinoplanes</taxon>
    </lineage>
</organism>
<keyword evidence="3" id="KW-1185">Reference proteome</keyword>
<evidence type="ECO:0000313" key="3">
    <source>
        <dbReference type="Proteomes" id="UP000598996"/>
    </source>
</evidence>